<dbReference type="Proteomes" id="UP001279410">
    <property type="component" value="Unassembled WGS sequence"/>
</dbReference>
<dbReference type="AlphaFoldDB" id="A0AAD3R990"/>
<feature type="compositionally biased region" description="Basic residues" evidence="1">
    <location>
        <begin position="1"/>
        <end position="14"/>
    </location>
</feature>
<evidence type="ECO:0000256" key="1">
    <source>
        <dbReference type="SAM" id="MobiDB-lite"/>
    </source>
</evidence>
<gene>
    <name evidence="2" type="ORF">AKAME5_001367400</name>
</gene>
<proteinExistence type="predicted"/>
<dbReference type="EMBL" id="BRZM01000049">
    <property type="protein sequence ID" value="GLD61904.1"/>
    <property type="molecule type" value="Genomic_DNA"/>
</dbReference>
<feature type="region of interest" description="Disordered" evidence="1">
    <location>
        <begin position="59"/>
        <end position="93"/>
    </location>
</feature>
<accession>A0AAD3R990</accession>
<reference evidence="2" key="1">
    <citation type="submission" date="2022-08" db="EMBL/GenBank/DDBJ databases">
        <title>Genome sequencing of akame (Lates japonicus).</title>
        <authorList>
            <person name="Hashiguchi Y."/>
            <person name="Takahashi H."/>
        </authorList>
    </citation>
    <scope>NUCLEOTIDE SEQUENCE</scope>
    <source>
        <strain evidence="2">Kochi</strain>
    </source>
</reference>
<comment type="caution">
    <text evidence="2">The sequence shown here is derived from an EMBL/GenBank/DDBJ whole genome shotgun (WGS) entry which is preliminary data.</text>
</comment>
<feature type="compositionally biased region" description="Acidic residues" evidence="1">
    <location>
        <begin position="67"/>
        <end position="86"/>
    </location>
</feature>
<sequence>MPKAQRHFRHKHTSHPSLLPQLWQRQPASGQKPQHPATEAQRELLRLVTVSEKRWRARSRGAGVDGWSDEGEEGFESGDCDDEDECTGVSGLGPPPRRKRLRIFADLADNLAMDDFTFQEQLLTPRLATAGVGGVSSPAAPLWRSYLVPTFPVVLALLLVCHH</sequence>
<feature type="region of interest" description="Disordered" evidence="1">
    <location>
        <begin position="1"/>
        <end position="42"/>
    </location>
</feature>
<protein>
    <submittedName>
        <fullName evidence="2">Glypican-3-like protein</fullName>
    </submittedName>
</protein>
<evidence type="ECO:0000313" key="3">
    <source>
        <dbReference type="Proteomes" id="UP001279410"/>
    </source>
</evidence>
<feature type="compositionally biased region" description="Polar residues" evidence="1">
    <location>
        <begin position="23"/>
        <end position="32"/>
    </location>
</feature>
<evidence type="ECO:0000313" key="2">
    <source>
        <dbReference type="EMBL" id="GLD61904.1"/>
    </source>
</evidence>
<organism evidence="2 3">
    <name type="scientific">Lates japonicus</name>
    <name type="common">Japanese lates</name>
    <dbReference type="NCBI Taxonomy" id="270547"/>
    <lineage>
        <taxon>Eukaryota</taxon>
        <taxon>Metazoa</taxon>
        <taxon>Chordata</taxon>
        <taxon>Craniata</taxon>
        <taxon>Vertebrata</taxon>
        <taxon>Euteleostomi</taxon>
        <taxon>Actinopterygii</taxon>
        <taxon>Neopterygii</taxon>
        <taxon>Teleostei</taxon>
        <taxon>Neoteleostei</taxon>
        <taxon>Acanthomorphata</taxon>
        <taxon>Carangaria</taxon>
        <taxon>Carangaria incertae sedis</taxon>
        <taxon>Centropomidae</taxon>
        <taxon>Lates</taxon>
    </lineage>
</organism>
<name>A0AAD3R990_LATJO</name>
<keyword evidence="3" id="KW-1185">Reference proteome</keyword>